<dbReference type="CDD" id="cd01105">
    <property type="entry name" value="HTH_GlnR-like"/>
    <property type="match status" value="1"/>
</dbReference>
<dbReference type="GO" id="GO:0006355">
    <property type="term" value="P:regulation of DNA-templated transcription"/>
    <property type="evidence" value="ECO:0007669"/>
    <property type="project" value="InterPro"/>
</dbReference>
<proteinExistence type="predicted"/>
<accession>A0A0R2AGZ1</accession>
<dbReference type="EMBL" id="AYYP01000068">
    <property type="protein sequence ID" value="KRM63193.1"/>
    <property type="molecule type" value="Genomic_DNA"/>
</dbReference>
<reference evidence="2 3" key="1">
    <citation type="journal article" date="2015" name="Genome Announc.">
        <title>Expanding the biotechnology potential of lactobacilli through comparative genomics of 213 strains and associated genera.</title>
        <authorList>
            <person name="Sun Z."/>
            <person name="Harris H.M."/>
            <person name="McCann A."/>
            <person name="Guo C."/>
            <person name="Argimon S."/>
            <person name="Zhang W."/>
            <person name="Yang X."/>
            <person name="Jeffery I.B."/>
            <person name="Cooney J.C."/>
            <person name="Kagawa T.F."/>
            <person name="Liu W."/>
            <person name="Song Y."/>
            <person name="Salvetti E."/>
            <person name="Wrobel A."/>
            <person name="Rasinkangas P."/>
            <person name="Parkhill J."/>
            <person name="Rea M.C."/>
            <person name="O'Sullivan O."/>
            <person name="Ritari J."/>
            <person name="Douillard F.P."/>
            <person name="Paul Ross R."/>
            <person name="Yang R."/>
            <person name="Briner A.E."/>
            <person name="Felis G.E."/>
            <person name="de Vos W.M."/>
            <person name="Barrangou R."/>
            <person name="Klaenhammer T.R."/>
            <person name="Caufield P.W."/>
            <person name="Cui Y."/>
            <person name="Zhang H."/>
            <person name="O'Toole P.W."/>
        </authorList>
    </citation>
    <scope>NUCLEOTIDE SEQUENCE [LARGE SCALE GENOMIC DNA]</scope>
    <source>
        <strain evidence="2 3">DSM 20509</strain>
    </source>
</reference>
<dbReference type="AlphaFoldDB" id="A0A0R2AGZ1"/>
<dbReference type="Proteomes" id="UP000051008">
    <property type="component" value="Unassembled WGS sequence"/>
</dbReference>
<dbReference type="Pfam" id="PF13411">
    <property type="entry name" value="MerR_1"/>
    <property type="match status" value="1"/>
</dbReference>
<protein>
    <recommendedName>
        <fullName evidence="1">HTH merR-type domain-containing protein</fullName>
    </recommendedName>
</protein>
<evidence type="ECO:0000313" key="3">
    <source>
        <dbReference type="Proteomes" id="UP000051008"/>
    </source>
</evidence>
<sequence length="148" mass="16867">MTMFKLHVNKDFRVGIGDLSQMIGVSTRQLRYWESKGYIKSLAGEEGSTRKFSIGTCYRAATIRAFLDEGYTLAKAVAKTEQVKNQVAIVRHFENEMLKDIKVTDEDKGYGEIDYGYLANEPTKKVYGVIDENGYRMETREVNADETN</sequence>
<dbReference type="PATRIC" id="fig|1423718.3.peg.824"/>
<comment type="caution">
    <text evidence="2">The sequence shown here is derived from an EMBL/GenBank/DDBJ whole genome shotgun (WGS) entry which is preliminary data.</text>
</comment>
<dbReference type="OrthoDB" id="9806513at2"/>
<dbReference type="GO" id="GO:0003677">
    <property type="term" value="F:DNA binding"/>
    <property type="evidence" value="ECO:0007669"/>
    <property type="project" value="InterPro"/>
</dbReference>
<dbReference type="InterPro" id="IPR000551">
    <property type="entry name" value="MerR-type_HTH_dom"/>
</dbReference>
<dbReference type="RefSeq" id="WP_056977439.1">
    <property type="nucleotide sequence ID" value="NZ_AYYP01000068.1"/>
</dbReference>
<dbReference type="InterPro" id="IPR009061">
    <property type="entry name" value="DNA-bd_dom_put_sf"/>
</dbReference>
<name>A0A0R2AGZ1_9LACO</name>
<evidence type="ECO:0000259" key="1">
    <source>
        <dbReference type="SMART" id="SM00422"/>
    </source>
</evidence>
<keyword evidence="3" id="KW-1185">Reference proteome</keyword>
<dbReference type="SUPFAM" id="SSF46955">
    <property type="entry name" value="Putative DNA-binding domain"/>
    <property type="match status" value="1"/>
</dbReference>
<dbReference type="SMART" id="SM00422">
    <property type="entry name" value="HTH_MERR"/>
    <property type="match status" value="1"/>
</dbReference>
<gene>
    <name evidence="2" type="ORF">FC14_GL000790</name>
</gene>
<evidence type="ECO:0000313" key="2">
    <source>
        <dbReference type="EMBL" id="KRM63193.1"/>
    </source>
</evidence>
<organism evidence="2 3">
    <name type="scientific">Ligilactobacillus agilis DSM 20509</name>
    <dbReference type="NCBI Taxonomy" id="1423718"/>
    <lineage>
        <taxon>Bacteria</taxon>
        <taxon>Bacillati</taxon>
        <taxon>Bacillota</taxon>
        <taxon>Bacilli</taxon>
        <taxon>Lactobacillales</taxon>
        <taxon>Lactobacillaceae</taxon>
        <taxon>Ligilactobacillus</taxon>
    </lineage>
</organism>
<dbReference type="Gene3D" id="1.10.1660.10">
    <property type="match status" value="1"/>
</dbReference>
<feature type="domain" description="HTH merR-type" evidence="1">
    <location>
        <begin position="16"/>
        <end position="80"/>
    </location>
</feature>